<evidence type="ECO:0000313" key="2">
    <source>
        <dbReference type="Proteomes" id="UP000827721"/>
    </source>
</evidence>
<gene>
    <name evidence="1" type="ORF">JRO89_XS01G0019000</name>
</gene>
<keyword evidence="2" id="KW-1185">Reference proteome</keyword>
<comment type="caution">
    <text evidence="1">The sequence shown here is derived from an EMBL/GenBank/DDBJ whole genome shotgun (WGS) entry which is preliminary data.</text>
</comment>
<accession>A0ABQ8IIK9</accession>
<organism evidence="1 2">
    <name type="scientific">Xanthoceras sorbifolium</name>
    <dbReference type="NCBI Taxonomy" id="99658"/>
    <lineage>
        <taxon>Eukaryota</taxon>
        <taxon>Viridiplantae</taxon>
        <taxon>Streptophyta</taxon>
        <taxon>Embryophyta</taxon>
        <taxon>Tracheophyta</taxon>
        <taxon>Spermatophyta</taxon>
        <taxon>Magnoliopsida</taxon>
        <taxon>eudicotyledons</taxon>
        <taxon>Gunneridae</taxon>
        <taxon>Pentapetalae</taxon>
        <taxon>rosids</taxon>
        <taxon>malvids</taxon>
        <taxon>Sapindales</taxon>
        <taxon>Sapindaceae</taxon>
        <taxon>Xanthoceroideae</taxon>
        <taxon>Xanthoceras</taxon>
    </lineage>
</organism>
<reference evidence="1 2" key="1">
    <citation type="submission" date="2021-02" db="EMBL/GenBank/DDBJ databases">
        <title>Plant Genome Project.</title>
        <authorList>
            <person name="Zhang R.-G."/>
        </authorList>
    </citation>
    <scope>NUCLEOTIDE SEQUENCE [LARGE SCALE GENOMIC DNA]</scope>
    <source>
        <tissue evidence="1">Leaves</tissue>
    </source>
</reference>
<dbReference type="Proteomes" id="UP000827721">
    <property type="component" value="Unassembled WGS sequence"/>
</dbReference>
<protein>
    <submittedName>
        <fullName evidence="1">Uncharacterized protein</fullName>
    </submittedName>
</protein>
<evidence type="ECO:0000313" key="1">
    <source>
        <dbReference type="EMBL" id="KAH7576234.1"/>
    </source>
</evidence>
<proteinExistence type="predicted"/>
<dbReference type="EMBL" id="JAFEMO010000001">
    <property type="protein sequence ID" value="KAH7576234.1"/>
    <property type="molecule type" value="Genomic_DNA"/>
</dbReference>
<sequence length="74" mass="8861">MKYLTIQDANRTVRYFDKLRTEQGCAQLLSLDEFNDPYNWESVEPKREEYVKYKLRVLTSSTQKRDAVSKILCH</sequence>
<name>A0ABQ8IIK9_9ROSI</name>